<dbReference type="AlphaFoldDB" id="M0EJ26"/>
<organism evidence="1 2">
    <name type="scientific">Halorubrum californiense DSM 19288</name>
    <dbReference type="NCBI Taxonomy" id="1227465"/>
    <lineage>
        <taxon>Archaea</taxon>
        <taxon>Methanobacteriati</taxon>
        <taxon>Methanobacteriota</taxon>
        <taxon>Stenosarchaea group</taxon>
        <taxon>Halobacteria</taxon>
        <taxon>Halobacteriales</taxon>
        <taxon>Haloferacaceae</taxon>
        <taxon>Halorubrum</taxon>
    </lineage>
</organism>
<keyword evidence="2" id="KW-1185">Reference proteome</keyword>
<comment type="caution">
    <text evidence="1">The sequence shown here is derived from an EMBL/GenBank/DDBJ whole genome shotgun (WGS) entry which is preliminary data.</text>
</comment>
<evidence type="ECO:0000313" key="1">
    <source>
        <dbReference type="EMBL" id="ELZ47786.1"/>
    </source>
</evidence>
<reference evidence="1 2" key="1">
    <citation type="journal article" date="2014" name="PLoS Genet.">
        <title>Phylogenetically driven sequencing of extremely halophilic archaea reveals strategies for static and dynamic osmo-response.</title>
        <authorList>
            <person name="Becker E.A."/>
            <person name="Seitzer P.M."/>
            <person name="Tritt A."/>
            <person name="Larsen D."/>
            <person name="Krusor M."/>
            <person name="Yao A.I."/>
            <person name="Wu D."/>
            <person name="Madern D."/>
            <person name="Eisen J.A."/>
            <person name="Darling A.E."/>
            <person name="Facciotti M.T."/>
        </authorList>
    </citation>
    <scope>NUCLEOTIDE SEQUENCE [LARGE SCALE GENOMIC DNA]</scope>
    <source>
        <strain evidence="1 2">DSM 19288</strain>
    </source>
</reference>
<name>M0EJ26_9EURY</name>
<dbReference type="PATRIC" id="fig|1227465.4.peg.427"/>
<dbReference type="Proteomes" id="UP000011586">
    <property type="component" value="Unassembled WGS sequence"/>
</dbReference>
<protein>
    <submittedName>
        <fullName evidence="1">Uncharacterized protein</fullName>
    </submittedName>
</protein>
<gene>
    <name evidence="1" type="ORF">C463_02181</name>
</gene>
<evidence type="ECO:0000313" key="2">
    <source>
        <dbReference type="Proteomes" id="UP000011586"/>
    </source>
</evidence>
<accession>M0EJ26</accession>
<dbReference type="EMBL" id="AOJK01000011">
    <property type="protein sequence ID" value="ELZ47786.1"/>
    <property type="molecule type" value="Genomic_DNA"/>
</dbReference>
<sequence length="516" mass="53090">MSRKRSRDRSRGGSGGIASRRGVIAALAAGGIGVAALEGTGAFSTVDSQRDLSVVSTDDDEAFIRITGGQASGSDGDTVTLFELTNQFDQPLTTISATVVSSGNPIDPQTIQTPESLSPSGSGDVRAQLDCDTDGAVKLRIVASSPNQRVEFTRTAQVTCESVDVCAPRELPAGCVVNKVPKGSTDCSVVIDTPSQVKEQITGSTVIGGAAEFRSQSQIDLKLRGNSEIREYLKVDTPSQIGLSIGGSSRVQGAVKVLTNSQLDFDVSTRVDGGVCVEDAGEVKFSPGDATIDGEVSLTSADQVTVDEFDDATTGAITIDARGQVKFDGTQDSTVAGPVSVTASGQVKLDKLVGVSTGPVTIDGDGQVDIVTEDDSTIDGPVNVTDAGGQITLDFAATEITEGVSLDNNSQAKMSLDGSSVGSTVDIDTQSQVEVDLANASSIDGDLNIKTSSQVDLDLTDSQIDGTVTIESQSQVDVTLDESSITGDLSISTPSQITVSDCSAVDGEVSPQRACR</sequence>
<proteinExistence type="predicted"/>